<comment type="similarity">
    <text evidence="1">Belongs to the AB hydrolase superfamily. Lipase family.</text>
</comment>
<keyword evidence="2 8" id="KW-0732">Signal</keyword>
<evidence type="ECO:0000256" key="4">
    <source>
        <dbReference type="ARBA" id="ARBA00022963"/>
    </source>
</evidence>
<feature type="domain" description="Partial AB-hydrolase lipase" evidence="9">
    <location>
        <begin position="33"/>
        <end position="93"/>
    </location>
</feature>
<evidence type="ECO:0000256" key="2">
    <source>
        <dbReference type="ARBA" id="ARBA00022729"/>
    </source>
</evidence>
<feature type="active site" description="Charge relay system" evidence="7">
    <location>
        <position position="376"/>
    </location>
</feature>
<evidence type="ECO:0000256" key="7">
    <source>
        <dbReference type="PIRSR" id="PIRSR000862-1"/>
    </source>
</evidence>
<evidence type="ECO:0000256" key="5">
    <source>
        <dbReference type="ARBA" id="ARBA00023098"/>
    </source>
</evidence>
<dbReference type="FunFam" id="3.40.50.1820:FF:000021">
    <property type="entry name" value="Lipase"/>
    <property type="match status" value="1"/>
</dbReference>
<keyword evidence="4" id="KW-0442">Lipid degradation</keyword>
<accession>A0A0T6BES6</accession>
<dbReference type="AlphaFoldDB" id="A0A0T6BES6"/>
<comment type="caution">
    <text evidence="10">The sequence shown here is derived from an EMBL/GenBank/DDBJ whole genome shotgun (WGS) entry which is preliminary data.</text>
</comment>
<dbReference type="PIRSF" id="PIRSF000862">
    <property type="entry name" value="Steryl_ester_lip"/>
    <property type="match status" value="1"/>
</dbReference>
<feature type="active site" description="Nucleophile" evidence="7">
    <location>
        <position position="170"/>
    </location>
</feature>
<dbReference type="OrthoDB" id="9974421at2759"/>
<evidence type="ECO:0000256" key="8">
    <source>
        <dbReference type="SAM" id="SignalP"/>
    </source>
</evidence>
<dbReference type="InterPro" id="IPR025483">
    <property type="entry name" value="Lipase_euk"/>
</dbReference>
<organism evidence="10 11">
    <name type="scientific">Oryctes borbonicus</name>
    <dbReference type="NCBI Taxonomy" id="1629725"/>
    <lineage>
        <taxon>Eukaryota</taxon>
        <taxon>Metazoa</taxon>
        <taxon>Ecdysozoa</taxon>
        <taxon>Arthropoda</taxon>
        <taxon>Hexapoda</taxon>
        <taxon>Insecta</taxon>
        <taxon>Pterygota</taxon>
        <taxon>Neoptera</taxon>
        <taxon>Endopterygota</taxon>
        <taxon>Coleoptera</taxon>
        <taxon>Polyphaga</taxon>
        <taxon>Scarabaeiformia</taxon>
        <taxon>Scarabaeidae</taxon>
        <taxon>Dynastinae</taxon>
        <taxon>Oryctes</taxon>
    </lineage>
</organism>
<feature type="non-terminal residue" evidence="10">
    <location>
        <position position="386"/>
    </location>
</feature>
<keyword evidence="6" id="KW-0325">Glycoprotein</keyword>
<dbReference type="GO" id="GO:0016042">
    <property type="term" value="P:lipid catabolic process"/>
    <property type="evidence" value="ECO:0007669"/>
    <property type="project" value="UniProtKB-KW"/>
</dbReference>
<feature type="chain" id="PRO_5012972297" evidence="8">
    <location>
        <begin position="16"/>
        <end position="386"/>
    </location>
</feature>
<evidence type="ECO:0000256" key="3">
    <source>
        <dbReference type="ARBA" id="ARBA00022801"/>
    </source>
</evidence>
<name>A0A0T6BES6_9SCAR</name>
<dbReference type="Gene3D" id="3.40.50.1820">
    <property type="entry name" value="alpha/beta hydrolase"/>
    <property type="match status" value="1"/>
</dbReference>
<keyword evidence="11" id="KW-1185">Reference proteome</keyword>
<protein>
    <submittedName>
        <fullName evidence="10">Hydrolase</fullName>
    </submittedName>
</protein>
<dbReference type="PANTHER" id="PTHR11005">
    <property type="entry name" value="LYSOSOMAL ACID LIPASE-RELATED"/>
    <property type="match status" value="1"/>
</dbReference>
<dbReference type="InterPro" id="IPR006693">
    <property type="entry name" value="AB_hydrolase_lipase"/>
</dbReference>
<dbReference type="EMBL" id="LJIG01001092">
    <property type="protein sequence ID" value="KRT85848.1"/>
    <property type="molecule type" value="Genomic_DNA"/>
</dbReference>
<dbReference type="InterPro" id="IPR029058">
    <property type="entry name" value="AB_hydrolase_fold"/>
</dbReference>
<sequence>MLLLVVLAFVGAVSALPVEDLREQHPDVGLTTIEMIRRRGFPAEEHVNIQTPDGYLLDLHRIPYGRGNGGQKNKPVVFLMHGLLCSSADWVNMGPDKSIAYQLANAGYDVWMGNARGNTWSRKHLIYNPNRDSEFWDFSWHEIGTIDLPTMIDYILSTTGQSQLFYIGHSQGTTSFFVMTSEKPQYNSKIRLMVAMAPVAYMSHMTNPFFQLLANFHGTIEWIMGFLGMDEFLPTSSLMEIIGQAACNDESIFQGLCASVLFLVAGWNSQQLNQATMIPVITSNTPAGSSTKQFIHYAQGIDSGKFRQYDLGLIMNLIEYGSLSPPGYNTKAITAPVALAYSLNDWLAAVVDVKQLESELPNVVLSYLVPDPKFNHLDYMWAIDCR</sequence>
<dbReference type="Proteomes" id="UP000051574">
    <property type="component" value="Unassembled WGS sequence"/>
</dbReference>
<keyword evidence="5" id="KW-0443">Lipid metabolism</keyword>
<feature type="active site" description="Charge relay system" evidence="7">
    <location>
        <position position="345"/>
    </location>
</feature>
<evidence type="ECO:0000256" key="6">
    <source>
        <dbReference type="ARBA" id="ARBA00023180"/>
    </source>
</evidence>
<proteinExistence type="inferred from homology"/>
<evidence type="ECO:0000259" key="9">
    <source>
        <dbReference type="Pfam" id="PF04083"/>
    </source>
</evidence>
<dbReference type="SUPFAM" id="SSF53474">
    <property type="entry name" value="alpha/beta-Hydrolases"/>
    <property type="match status" value="1"/>
</dbReference>
<evidence type="ECO:0000313" key="10">
    <source>
        <dbReference type="EMBL" id="KRT85848.1"/>
    </source>
</evidence>
<gene>
    <name evidence="10" type="ORF">AMK59_784</name>
</gene>
<feature type="signal peptide" evidence="8">
    <location>
        <begin position="1"/>
        <end position="15"/>
    </location>
</feature>
<reference evidence="10 11" key="1">
    <citation type="submission" date="2015-09" db="EMBL/GenBank/DDBJ databases">
        <title>Draft genome of the scarab beetle Oryctes borbonicus.</title>
        <authorList>
            <person name="Meyer J.M."/>
            <person name="Markov G.V."/>
            <person name="Baskaran P."/>
            <person name="Herrmann M."/>
            <person name="Sommer R.J."/>
            <person name="Roedelsperger C."/>
        </authorList>
    </citation>
    <scope>NUCLEOTIDE SEQUENCE [LARGE SCALE GENOMIC DNA]</scope>
    <source>
        <strain evidence="10">OB123</strain>
        <tissue evidence="10">Whole animal</tissue>
    </source>
</reference>
<evidence type="ECO:0000256" key="1">
    <source>
        <dbReference type="ARBA" id="ARBA00010701"/>
    </source>
</evidence>
<dbReference type="Pfam" id="PF04083">
    <property type="entry name" value="Abhydro_lipase"/>
    <property type="match status" value="1"/>
</dbReference>
<dbReference type="GO" id="GO:0016788">
    <property type="term" value="F:hydrolase activity, acting on ester bonds"/>
    <property type="evidence" value="ECO:0007669"/>
    <property type="project" value="InterPro"/>
</dbReference>
<evidence type="ECO:0000313" key="11">
    <source>
        <dbReference type="Proteomes" id="UP000051574"/>
    </source>
</evidence>
<keyword evidence="3 10" id="KW-0378">Hydrolase</keyword>